<dbReference type="AlphaFoldDB" id="A0A6V8N9N2"/>
<dbReference type="InterPro" id="IPR010982">
    <property type="entry name" value="Lambda_DNA-bd_dom_sf"/>
</dbReference>
<evidence type="ECO:0000259" key="2">
    <source>
        <dbReference type="PROSITE" id="PS50943"/>
    </source>
</evidence>
<sequence length="114" mass="12683">MKTKTLLYPVAAKEMEALGQRMKDARLRRRFSMETVCARANISRPTLYKVESGDASVAIGTYVQILRVLGLLGDLGLLAKDDVLGRQLQDEALPQRKRAPRRLVQSAGENDGKK</sequence>
<gene>
    <name evidence="3" type="ORF">GMLC_21730</name>
</gene>
<evidence type="ECO:0000313" key="3">
    <source>
        <dbReference type="EMBL" id="GFO68594.1"/>
    </source>
</evidence>
<comment type="caution">
    <text evidence="3">The sequence shown here is derived from an EMBL/GenBank/DDBJ whole genome shotgun (WGS) entry which is preliminary data.</text>
</comment>
<keyword evidence="4" id="KW-1185">Reference proteome</keyword>
<dbReference type="CDD" id="cd00093">
    <property type="entry name" value="HTH_XRE"/>
    <property type="match status" value="1"/>
</dbReference>
<accession>A0A6V8N9N2</accession>
<evidence type="ECO:0000313" key="4">
    <source>
        <dbReference type="Proteomes" id="UP000587586"/>
    </source>
</evidence>
<dbReference type="Pfam" id="PF13560">
    <property type="entry name" value="HTH_31"/>
    <property type="match status" value="1"/>
</dbReference>
<evidence type="ECO:0000256" key="1">
    <source>
        <dbReference type="SAM" id="MobiDB-lite"/>
    </source>
</evidence>
<dbReference type="Gene3D" id="1.10.260.40">
    <property type="entry name" value="lambda repressor-like DNA-binding domains"/>
    <property type="match status" value="1"/>
</dbReference>
<organism evidence="3 4">
    <name type="scientific">Geomonas limicola</name>
    <dbReference type="NCBI Taxonomy" id="2740186"/>
    <lineage>
        <taxon>Bacteria</taxon>
        <taxon>Pseudomonadati</taxon>
        <taxon>Thermodesulfobacteriota</taxon>
        <taxon>Desulfuromonadia</taxon>
        <taxon>Geobacterales</taxon>
        <taxon>Geobacteraceae</taxon>
        <taxon>Geomonas</taxon>
    </lineage>
</organism>
<dbReference type="Proteomes" id="UP000587586">
    <property type="component" value="Unassembled WGS sequence"/>
</dbReference>
<dbReference type="PROSITE" id="PS50943">
    <property type="entry name" value="HTH_CROC1"/>
    <property type="match status" value="1"/>
</dbReference>
<dbReference type="SMART" id="SM00530">
    <property type="entry name" value="HTH_XRE"/>
    <property type="match status" value="1"/>
</dbReference>
<dbReference type="RefSeq" id="WP_246329783.1">
    <property type="nucleotide sequence ID" value="NZ_BLXZ01000004.1"/>
</dbReference>
<dbReference type="InterPro" id="IPR001387">
    <property type="entry name" value="Cro/C1-type_HTH"/>
</dbReference>
<proteinExistence type="predicted"/>
<feature type="domain" description="HTH cro/C1-type" evidence="2">
    <location>
        <begin position="22"/>
        <end position="75"/>
    </location>
</feature>
<protein>
    <recommendedName>
        <fullName evidence="2">HTH cro/C1-type domain-containing protein</fullName>
    </recommendedName>
</protein>
<dbReference type="GO" id="GO:0003677">
    <property type="term" value="F:DNA binding"/>
    <property type="evidence" value="ECO:0007669"/>
    <property type="project" value="InterPro"/>
</dbReference>
<feature type="region of interest" description="Disordered" evidence="1">
    <location>
        <begin position="95"/>
        <end position="114"/>
    </location>
</feature>
<name>A0A6V8N9N2_9BACT</name>
<dbReference type="SUPFAM" id="SSF47413">
    <property type="entry name" value="lambda repressor-like DNA-binding domains"/>
    <property type="match status" value="1"/>
</dbReference>
<reference evidence="4" key="1">
    <citation type="submission" date="2020-06" db="EMBL/GenBank/DDBJ databases">
        <title>Draft genomic sequecing of Geomonas sp. Red745.</title>
        <authorList>
            <person name="Itoh H."/>
            <person name="Xu Z.X."/>
            <person name="Ushijima N."/>
            <person name="Masuda Y."/>
            <person name="Shiratori Y."/>
            <person name="Senoo K."/>
        </authorList>
    </citation>
    <scope>NUCLEOTIDE SEQUENCE [LARGE SCALE GENOMIC DNA]</scope>
    <source>
        <strain evidence="4">Red745</strain>
    </source>
</reference>
<dbReference type="EMBL" id="BLXZ01000004">
    <property type="protein sequence ID" value="GFO68594.1"/>
    <property type="molecule type" value="Genomic_DNA"/>
</dbReference>